<dbReference type="Pfam" id="PF02169">
    <property type="entry name" value="LPP20"/>
    <property type="match status" value="1"/>
</dbReference>
<protein>
    <recommendedName>
        <fullName evidence="1">Lipoprotein LPP20-like domain-containing protein</fullName>
    </recommendedName>
</protein>
<dbReference type="AlphaFoldDB" id="A0A7M1AYP4"/>
<accession>A0A7M1AYP4</accession>
<proteinExistence type="predicted"/>
<feature type="domain" description="Lipoprotein LPP20-like" evidence="1">
    <location>
        <begin position="33"/>
        <end position="131"/>
    </location>
</feature>
<sequence>MRTIFFLPLILVFILGGCGATKEPKIVIKQELPGWYQNPPLSNSATLYAIGEGKNKEEAIANALNYMASTLSISISSSYNAKTTVREGSVSSHEGVYKSDISSDVKKIRISNYEVIQAKSLGFRKYAVLIKSDKQKLFSSLKHEIDQKVALVKANEKNLDDDALGKFLFYKKLNKELENLPHTLVVMKELNSRFDSEVYLQTLKSVDKKYRYYQSNISFSVVSNLANLKAPIAKALSKRNFKVNAASSKMHYKISINTSVTKANAYGFTLARAELRIVTSNYKGANVASNVFHLVGQSSQGYDVAIQDLVRQLNDKIQKDGLDKVLNINI</sequence>
<name>A0A7M1AYP4_9BACT</name>
<dbReference type="Gene3D" id="3.10.28.20">
    <property type="entry name" value="Acetamidase/Formamidase-like domains"/>
    <property type="match status" value="1"/>
</dbReference>
<dbReference type="EMBL" id="CP041165">
    <property type="protein sequence ID" value="QOP41678.1"/>
    <property type="molecule type" value="Genomic_DNA"/>
</dbReference>
<dbReference type="KEGG" id="smax:FJR03_07960"/>
<reference evidence="2 3" key="1">
    <citation type="submission" date="2019-06" db="EMBL/GenBank/DDBJ databases">
        <title>Sulfurimonas gotlandica sp. nov., a chemoautotrophic and psychrotolerant epsilonproteobacterium isolated from a pelagic redoxcline, and an emended description of the genus Sulfurimonas.</title>
        <authorList>
            <person name="Wang S."/>
            <person name="Jiang L."/>
            <person name="Shao Z."/>
        </authorList>
    </citation>
    <scope>NUCLEOTIDE SEQUENCE [LARGE SCALE GENOMIC DNA]</scope>
    <source>
        <strain evidence="2 3">B2</strain>
    </source>
</reference>
<dbReference type="RefSeq" id="WP_193112995.1">
    <property type="nucleotide sequence ID" value="NZ_CP041165.1"/>
</dbReference>
<gene>
    <name evidence="2" type="ORF">FJR03_07960</name>
</gene>
<dbReference type="PROSITE" id="PS51257">
    <property type="entry name" value="PROKAR_LIPOPROTEIN"/>
    <property type="match status" value="1"/>
</dbReference>
<evidence type="ECO:0000259" key="1">
    <source>
        <dbReference type="Pfam" id="PF02169"/>
    </source>
</evidence>
<dbReference type="InterPro" id="IPR024952">
    <property type="entry name" value="LPP20-like_dom"/>
</dbReference>
<keyword evidence="3" id="KW-1185">Reference proteome</keyword>
<evidence type="ECO:0000313" key="2">
    <source>
        <dbReference type="EMBL" id="QOP41678.1"/>
    </source>
</evidence>
<evidence type="ECO:0000313" key="3">
    <source>
        <dbReference type="Proteomes" id="UP000593910"/>
    </source>
</evidence>
<organism evidence="2 3">
    <name type="scientific">Sulfurimonas marina</name>
    <dbReference type="NCBI Taxonomy" id="2590551"/>
    <lineage>
        <taxon>Bacteria</taxon>
        <taxon>Pseudomonadati</taxon>
        <taxon>Campylobacterota</taxon>
        <taxon>Epsilonproteobacteria</taxon>
        <taxon>Campylobacterales</taxon>
        <taxon>Sulfurimonadaceae</taxon>
        <taxon>Sulfurimonas</taxon>
    </lineage>
</organism>
<dbReference type="Proteomes" id="UP000593910">
    <property type="component" value="Chromosome"/>
</dbReference>